<reference evidence="1" key="2">
    <citation type="submission" date="2024-10" db="UniProtKB">
        <authorList>
            <consortium name="EnsemblProtists"/>
        </authorList>
    </citation>
    <scope>IDENTIFICATION</scope>
</reference>
<dbReference type="KEGG" id="ehx:EMIHUDRAFT_352837"/>
<accession>A0A0D3K5P7</accession>
<keyword evidence="2" id="KW-1185">Reference proteome</keyword>
<dbReference type="RefSeq" id="XP_005783511.1">
    <property type="nucleotide sequence ID" value="XM_005783454.1"/>
</dbReference>
<sequence length="215" mass="22692">AYQLVVGRHRASGPAAAARPVEAGLGPARDGWPPTSALALLVKMAAVSIAATVVQSLSAQSSVVCCRISHTRAPRDPPKSCSLEPRPTLPSRLQLLSSPEDWCLICCLPADAAGEPGGPRYYKEVLTRCLPAIFYPEITREQLSLPLASPPSPSGIRGILWVDQSIDLWLVSRPTEGTMKYSDRHLAGLSAPPDRVELTARALSATGPAPASAEG</sequence>
<dbReference type="EnsemblProtists" id="EOD31082">
    <property type="protein sequence ID" value="EOD31082"/>
    <property type="gene ID" value="EMIHUDRAFT_352837"/>
</dbReference>
<dbReference type="AlphaFoldDB" id="A0A0D3K5P7"/>
<name>A0A0D3K5P7_EMIH1</name>
<dbReference type="GeneID" id="17276355"/>
<dbReference type="PaxDb" id="2903-EOD31082"/>
<protein>
    <submittedName>
        <fullName evidence="1">Uncharacterized protein</fullName>
    </submittedName>
</protein>
<evidence type="ECO:0000313" key="1">
    <source>
        <dbReference type="EnsemblProtists" id="EOD31082"/>
    </source>
</evidence>
<proteinExistence type="predicted"/>
<evidence type="ECO:0000313" key="2">
    <source>
        <dbReference type="Proteomes" id="UP000013827"/>
    </source>
</evidence>
<dbReference type="HOGENOM" id="CLU_113169_0_1_1"/>
<dbReference type="Proteomes" id="UP000013827">
    <property type="component" value="Unassembled WGS sequence"/>
</dbReference>
<reference evidence="2" key="1">
    <citation type="journal article" date="2013" name="Nature">
        <title>Pan genome of the phytoplankton Emiliania underpins its global distribution.</title>
        <authorList>
            <person name="Read B.A."/>
            <person name="Kegel J."/>
            <person name="Klute M.J."/>
            <person name="Kuo A."/>
            <person name="Lefebvre S.C."/>
            <person name="Maumus F."/>
            <person name="Mayer C."/>
            <person name="Miller J."/>
            <person name="Monier A."/>
            <person name="Salamov A."/>
            <person name="Young J."/>
            <person name="Aguilar M."/>
            <person name="Claverie J.M."/>
            <person name="Frickenhaus S."/>
            <person name="Gonzalez K."/>
            <person name="Herman E.K."/>
            <person name="Lin Y.C."/>
            <person name="Napier J."/>
            <person name="Ogata H."/>
            <person name="Sarno A.F."/>
            <person name="Shmutz J."/>
            <person name="Schroeder D."/>
            <person name="de Vargas C."/>
            <person name="Verret F."/>
            <person name="von Dassow P."/>
            <person name="Valentin K."/>
            <person name="Van de Peer Y."/>
            <person name="Wheeler G."/>
            <person name="Dacks J.B."/>
            <person name="Delwiche C.F."/>
            <person name="Dyhrman S.T."/>
            <person name="Glockner G."/>
            <person name="John U."/>
            <person name="Richards T."/>
            <person name="Worden A.Z."/>
            <person name="Zhang X."/>
            <person name="Grigoriev I.V."/>
            <person name="Allen A.E."/>
            <person name="Bidle K."/>
            <person name="Borodovsky M."/>
            <person name="Bowler C."/>
            <person name="Brownlee C."/>
            <person name="Cock J.M."/>
            <person name="Elias M."/>
            <person name="Gladyshev V.N."/>
            <person name="Groth M."/>
            <person name="Guda C."/>
            <person name="Hadaegh A."/>
            <person name="Iglesias-Rodriguez M.D."/>
            <person name="Jenkins J."/>
            <person name="Jones B.M."/>
            <person name="Lawson T."/>
            <person name="Leese F."/>
            <person name="Lindquist E."/>
            <person name="Lobanov A."/>
            <person name="Lomsadze A."/>
            <person name="Malik S.B."/>
            <person name="Marsh M.E."/>
            <person name="Mackinder L."/>
            <person name="Mock T."/>
            <person name="Mueller-Roeber B."/>
            <person name="Pagarete A."/>
            <person name="Parker M."/>
            <person name="Probert I."/>
            <person name="Quesneville H."/>
            <person name="Raines C."/>
            <person name="Rensing S.A."/>
            <person name="Riano-Pachon D.M."/>
            <person name="Richier S."/>
            <person name="Rokitta S."/>
            <person name="Shiraiwa Y."/>
            <person name="Soanes D.M."/>
            <person name="van der Giezen M."/>
            <person name="Wahlund T.M."/>
            <person name="Williams B."/>
            <person name="Wilson W."/>
            <person name="Wolfe G."/>
            <person name="Wurch L.L."/>
        </authorList>
    </citation>
    <scope>NUCLEOTIDE SEQUENCE</scope>
</reference>
<organism evidence="1 2">
    <name type="scientific">Emiliania huxleyi (strain CCMP1516)</name>
    <dbReference type="NCBI Taxonomy" id="280463"/>
    <lineage>
        <taxon>Eukaryota</taxon>
        <taxon>Haptista</taxon>
        <taxon>Haptophyta</taxon>
        <taxon>Prymnesiophyceae</taxon>
        <taxon>Isochrysidales</taxon>
        <taxon>Noelaerhabdaceae</taxon>
        <taxon>Emiliania</taxon>
    </lineage>
</organism>